<dbReference type="SUPFAM" id="SSF50475">
    <property type="entry name" value="FMN-binding split barrel"/>
    <property type="match status" value="1"/>
</dbReference>
<name>A0ABW0MYN4_9ACTN</name>
<comment type="caution">
    <text evidence="1">The sequence shown here is derived from an EMBL/GenBank/DDBJ whole genome shotgun (WGS) entry which is preliminary data.</text>
</comment>
<protein>
    <submittedName>
        <fullName evidence="1">Pyridoxamine 5'-phosphate oxidase family protein</fullName>
    </submittedName>
</protein>
<evidence type="ECO:0000313" key="1">
    <source>
        <dbReference type="EMBL" id="MFC5492158.1"/>
    </source>
</evidence>
<dbReference type="Proteomes" id="UP001595956">
    <property type="component" value="Unassembled WGS sequence"/>
</dbReference>
<dbReference type="Gene3D" id="2.30.110.10">
    <property type="entry name" value="Electron Transport, Fmn-binding Protein, Chain A"/>
    <property type="match status" value="1"/>
</dbReference>
<evidence type="ECO:0000313" key="2">
    <source>
        <dbReference type="Proteomes" id="UP001595956"/>
    </source>
</evidence>
<sequence length="143" mass="16194">MSASDDLYELPVEECWELLRAQEFGRLAFTLVDELHITPINYAVDGETLLFRTAAGNKLFSVELGGEVAFEIDEIDDETEQATSVVVRGSARHLEEDEAHRADNLPLRPWLGTDKPNVVEIAPVEVTGRRFPLSRPWLRMRTD</sequence>
<dbReference type="EMBL" id="JBHSMD010000001">
    <property type="protein sequence ID" value="MFC5492158.1"/>
    <property type="molecule type" value="Genomic_DNA"/>
</dbReference>
<keyword evidence="2" id="KW-1185">Reference proteome</keyword>
<organism evidence="1 2">
    <name type="scientific">Nocardioides caricicola</name>
    <dbReference type="NCBI Taxonomy" id="634770"/>
    <lineage>
        <taxon>Bacteria</taxon>
        <taxon>Bacillati</taxon>
        <taxon>Actinomycetota</taxon>
        <taxon>Actinomycetes</taxon>
        <taxon>Propionibacteriales</taxon>
        <taxon>Nocardioidaceae</taxon>
        <taxon>Nocardioides</taxon>
    </lineage>
</organism>
<dbReference type="Pfam" id="PF12900">
    <property type="entry name" value="Pyridox_ox_2"/>
    <property type="match status" value="1"/>
</dbReference>
<proteinExistence type="predicted"/>
<accession>A0ABW0MYN4</accession>
<dbReference type="RefSeq" id="WP_345177165.1">
    <property type="nucleotide sequence ID" value="NZ_BAABFQ010000006.1"/>
</dbReference>
<dbReference type="InterPro" id="IPR024747">
    <property type="entry name" value="Pyridox_Oxase-rel"/>
</dbReference>
<dbReference type="InterPro" id="IPR012349">
    <property type="entry name" value="Split_barrel_FMN-bd"/>
</dbReference>
<reference evidence="2" key="1">
    <citation type="journal article" date="2019" name="Int. J. Syst. Evol. Microbiol.">
        <title>The Global Catalogue of Microorganisms (GCM) 10K type strain sequencing project: providing services to taxonomists for standard genome sequencing and annotation.</title>
        <authorList>
            <consortium name="The Broad Institute Genomics Platform"/>
            <consortium name="The Broad Institute Genome Sequencing Center for Infectious Disease"/>
            <person name="Wu L."/>
            <person name="Ma J."/>
        </authorList>
    </citation>
    <scope>NUCLEOTIDE SEQUENCE [LARGE SCALE GENOMIC DNA]</scope>
    <source>
        <strain evidence="2">KACC 13778</strain>
    </source>
</reference>
<gene>
    <name evidence="1" type="ORF">ACFPKY_03555</name>
</gene>